<evidence type="ECO:0008006" key="3">
    <source>
        <dbReference type="Google" id="ProtNLM"/>
    </source>
</evidence>
<gene>
    <name evidence="1" type="ORF">C8Q71DRAFT_739046</name>
</gene>
<comment type="caution">
    <text evidence="1">The sequence shown here is derived from an EMBL/GenBank/DDBJ whole genome shotgun (WGS) entry which is preliminary data.</text>
</comment>
<reference evidence="1 2" key="1">
    <citation type="journal article" date="2021" name="Environ. Microbiol.">
        <title>Gene family expansions and transcriptome signatures uncover fungal adaptations to wood decay.</title>
        <authorList>
            <person name="Hage H."/>
            <person name="Miyauchi S."/>
            <person name="Viragh M."/>
            <person name="Drula E."/>
            <person name="Min B."/>
            <person name="Chaduli D."/>
            <person name="Navarro D."/>
            <person name="Favel A."/>
            <person name="Norest M."/>
            <person name="Lesage-Meessen L."/>
            <person name="Balint B."/>
            <person name="Merenyi Z."/>
            <person name="de Eugenio L."/>
            <person name="Morin E."/>
            <person name="Martinez A.T."/>
            <person name="Baldrian P."/>
            <person name="Stursova M."/>
            <person name="Martinez M.J."/>
            <person name="Novotny C."/>
            <person name="Magnuson J.K."/>
            <person name="Spatafora J.W."/>
            <person name="Maurice S."/>
            <person name="Pangilinan J."/>
            <person name="Andreopoulos W."/>
            <person name="LaButti K."/>
            <person name="Hundley H."/>
            <person name="Na H."/>
            <person name="Kuo A."/>
            <person name="Barry K."/>
            <person name="Lipzen A."/>
            <person name="Henrissat B."/>
            <person name="Riley R."/>
            <person name="Ahrendt S."/>
            <person name="Nagy L.G."/>
            <person name="Grigoriev I.V."/>
            <person name="Martin F."/>
            <person name="Rosso M.N."/>
        </authorList>
    </citation>
    <scope>NUCLEOTIDE SEQUENCE [LARGE SCALE GENOMIC DNA]</scope>
    <source>
        <strain evidence="1 2">CIRM-BRFM 1785</strain>
    </source>
</reference>
<evidence type="ECO:0000313" key="2">
    <source>
        <dbReference type="Proteomes" id="UP000814176"/>
    </source>
</evidence>
<keyword evidence="2" id="KW-1185">Reference proteome</keyword>
<dbReference type="RefSeq" id="XP_047783142.1">
    <property type="nucleotide sequence ID" value="XM_047922695.1"/>
</dbReference>
<evidence type="ECO:0000313" key="1">
    <source>
        <dbReference type="EMBL" id="KAH9841843.1"/>
    </source>
</evidence>
<sequence length="84" mass="9422">MALYSTRLPTRKGLALTSMLSFVGVLNGIPLHRCRTRVHSITYLRPTWATFTINTSANNSVGALADSNFRTVNTQFSRLRCCWS</sequence>
<dbReference type="GeneID" id="72003427"/>
<dbReference type="Proteomes" id="UP000814176">
    <property type="component" value="Unassembled WGS sequence"/>
</dbReference>
<name>A0ABQ8KUY5_9APHY</name>
<organism evidence="1 2">
    <name type="scientific">Rhodofomes roseus</name>
    <dbReference type="NCBI Taxonomy" id="34475"/>
    <lineage>
        <taxon>Eukaryota</taxon>
        <taxon>Fungi</taxon>
        <taxon>Dikarya</taxon>
        <taxon>Basidiomycota</taxon>
        <taxon>Agaricomycotina</taxon>
        <taxon>Agaricomycetes</taxon>
        <taxon>Polyporales</taxon>
        <taxon>Rhodofomes</taxon>
    </lineage>
</organism>
<accession>A0ABQ8KUY5</accession>
<proteinExistence type="predicted"/>
<dbReference type="EMBL" id="JADCUA010000003">
    <property type="protein sequence ID" value="KAH9841843.1"/>
    <property type="molecule type" value="Genomic_DNA"/>
</dbReference>
<protein>
    <recommendedName>
        <fullName evidence="3">Secreted protein</fullName>
    </recommendedName>
</protein>